<evidence type="ECO:0000256" key="2">
    <source>
        <dbReference type="ARBA" id="ARBA00022840"/>
    </source>
</evidence>
<feature type="compositionally biased region" description="Low complexity" evidence="3">
    <location>
        <begin position="510"/>
        <end position="529"/>
    </location>
</feature>
<evidence type="ECO:0000313" key="6">
    <source>
        <dbReference type="Proteomes" id="UP000195913"/>
    </source>
</evidence>
<dbReference type="PANTHER" id="PTHR42855">
    <property type="entry name" value="ABC TRANSPORTER ATP-BINDING SUBUNIT"/>
    <property type="match status" value="1"/>
</dbReference>
<dbReference type="PROSITE" id="PS50893">
    <property type="entry name" value="ABC_TRANSPORTER_2"/>
    <property type="match status" value="2"/>
</dbReference>
<feature type="domain" description="ABC transporter" evidence="4">
    <location>
        <begin position="287"/>
        <end position="508"/>
    </location>
</feature>
<feature type="region of interest" description="Disordered" evidence="3">
    <location>
        <begin position="503"/>
        <end position="534"/>
    </location>
</feature>
<dbReference type="AlphaFoldDB" id="A0A1R4GTY3"/>
<dbReference type="InterPro" id="IPR051309">
    <property type="entry name" value="ABCF_ATPase"/>
</dbReference>
<evidence type="ECO:0000313" key="5">
    <source>
        <dbReference type="EMBL" id="SJM71648.1"/>
    </source>
</evidence>
<organism evidence="5 6">
    <name type="scientific">Arthrobacter rhombi</name>
    <dbReference type="NCBI Taxonomy" id="71253"/>
    <lineage>
        <taxon>Bacteria</taxon>
        <taxon>Bacillati</taxon>
        <taxon>Actinomycetota</taxon>
        <taxon>Actinomycetes</taxon>
        <taxon>Micrococcales</taxon>
        <taxon>Micrococcaceae</taxon>
        <taxon>Arthrobacter</taxon>
    </lineage>
</organism>
<dbReference type="CDD" id="cd03221">
    <property type="entry name" value="ABCF_EF-3"/>
    <property type="match status" value="2"/>
</dbReference>
<dbReference type="Proteomes" id="UP000195913">
    <property type="component" value="Unassembled WGS sequence"/>
</dbReference>
<accession>A0A1R4GTY3</accession>
<dbReference type="InterPro" id="IPR017871">
    <property type="entry name" value="ABC_transporter-like_CS"/>
</dbReference>
<dbReference type="Pfam" id="PF00005">
    <property type="entry name" value="ABC_tran"/>
    <property type="match status" value="2"/>
</dbReference>
<dbReference type="InterPro" id="IPR027417">
    <property type="entry name" value="P-loop_NTPase"/>
</dbReference>
<sequence length="604" mass="65644">MAHLLGAENVSVAFATRTILDGVTLGLEQGDRIGMVGRNGDGKSTLMRLLARRQDPDSGRVTQRSDAQVGYLDQQDVLDGDLEVGQAIVGDAAAHEWASNPKIREIMGGLVGEVDWNARVCDLSGGQRRRVALAKLLIGDDDVIMLDEPTNHLDVEGVAWLADHLKRRWRANQGALLVITHDRWFLDEISTRTWEVHDGIVEAFDGGYAAYVLARAERDRSAAVTEGKRQQLVKKELAWLRRGAPARTAKPKFRIDAANSIIADVPQPRDTVALSKMATARLGKDVLDLEHVSLTYDGGAPLFKNVTLRLAPGERLGIVGVNGSGKSTLLRLLNGEVEPTEGRIKRGKTVQTAVLTQEVTELDELSNRRVIEVIQDEKNVFSIGGREVSAGQLIEQLGFTQEKQWTPVRDLSGGERRRLQLLRLLVGEPNVLMLDEPTNDLDTDTLAAVEDLLDSWPGTLVVVSHDRYLLERVTDHQVALLGDGQIRDLPGGVEQYLELRSGAGTGGATTGPAAPEAAGKGAVASGAEVSEAEKREARKEINRIDRKLAKLSAQEERLHAKMATASAGMDIDGLSALNAELKELQSEHEALEEAWLEAAEAAGQ</sequence>
<keyword evidence="1" id="KW-0547">Nucleotide-binding</keyword>
<dbReference type="GO" id="GO:0005524">
    <property type="term" value="F:ATP binding"/>
    <property type="evidence" value="ECO:0007669"/>
    <property type="project" value="UniProtKB-KW"/>
</dbReference>
<keyword evidence="2" id="KW-0067">ATP-binding</keyword>
<dbReference type="InterPro" id="IPR003593">
    <property type="entry name" value="AAA+_ATPase"/>
</dbReference>
<dbReference type="GO" id="GO:0016887">
    <property type="term" value="F:ATP hydrolysis activity"/>
    <property type="evidence" value="ECO:0007669"/>
    <property type="project" value="InterPro"/>
</dbReference>
<name>A0A1R4GTY3_9MICC</name>
<dbReference type="PROSITE" id="PS00211">
    <property type="entry name" value="ABC_TRANSPORTER_1"/>
    <property type="match status" value="2"/>
</dbReference>
<keyword evidence="6" id="KW-1185">Reference proteome</keyword>
<proteinExistence type="predicted"/>
<gene>
    <name evidence="5" type="ORF">FM101_13645</name>
</gene>
<feature type="domain" description="ABC transporter" evidence="4">
    <location>
        <begin position="5"/>
        <end position="223"/>
    </location>
</feature>
<dbReference type="InterPro" id="IPR003439">
    <property type="entry name" value="ABC_transporter-like_ATP-bd"/>
</dbReference>
<evidence type="ECO:0000256" key="1">
    <source>
        <dbReference type="ARBA" id="ARBA00022741"/>
    </source>
</evidence>
<evidence type="ECO:0000256" key="3">
    <source>
        <dbReference type="SAM" id="MobiDB-lite"/>
    </source>
</evidence>
<dbReference type="SUPFAM" id="SSF52540">
    <property type="entry name" value="P-loop containing nucleoside triphosphate hydrolases"/>
    <property type="match status" value="2"/>
</dbReference>
<evidence type="ECO:0000259" key="4">
    <source>
        <dbReference type="PROSITE" id="PS50893"/>
    </source>
</evidence>
<dbReference type="RefSeq" id="WP_087000519.1">
    <property type="nucleotide sequence ID" value="NZ_FUHW01000044.1"/>
</dbReference>
<reference evidence="5 6" key="1">
    <citation type="submission" date="2017-02" db="EMBL/GenBank/DDBJ databases">
        <authorList>
            <person name="Peterson S.W."/>
        </authorList>
    </citation>
    <scope>NUCLEOTIDE SEQUENCE [LARGE SCALE GENOMIC DNA]</scope>
    <source>
        <strain evidence="5 6">B Ar 00.02</strain>
    </source>
</reference>
<dbReference type="EMBL" id="FUHW01000044">
    <property type="protein sequence ID" value="SJM71648.1"/>
    <property type="molecule type" value="Genomic_DNA"/>
</dbReference>
<dbReference type="SMART" id="SM00382">
    <property type="entry name" value="AAA"/>
    <property type="match status" value="2"/>
</dbReference>
<protein>
    <submittedName>
        <fullName evidence="5">COG0488: ATPase components of ABC transporters with duplicated ATPase domains</fullName>
    </submittedName>
</protein>
<dbReference type="Gene3D" id="3.40.50.300">
    <property type="entry name" value="P-loop containing nucleotide triphosphate hydrolases"/>
    <property type="match status" value="2"/>
</dbReference>
<dbReference type="PANTHER" id="PTHR42855:SF1">
    <property type="entry name" value="ABC TRANSPORTER DOMAIN-CONTAINING PROTEIN"/>
    <property type="match status" value="1"/>
</dbReference>